<evidence type="ECO:0000256" key="1">
    <source>
        <dbReference type="SAM" id="MobiDB-lite"/>
    </source>
</evidence>
<evidence type="ECO:0000313" key="3">
    <source>
        <dbReference type="EMBL" id="VEH69426.1"/>
    </source>
</evidence>
<proteinExistence type="predicted"/>
<sequence length="574" mass="61631">MSDEPDSAAAGGGSADAVNTEGDSPASSELKISESTILMEVADDVVVLFGEIPEGVELLDLGLIPEHDRTQLSRALGSIGNAGTIAGNIAETATSAQGLFRLNEATFSLLRSGGELAAKDGAKLGAILKNGKVIAQARFIPVSVTAATALAAIGPAVAMIALQMQLGEISSLVRTNIALTTQTLKAIRNEQWSELEGLADSIDDASQKVREIGTLTDTLWESIAPMGQPTRKQTRLYRKNVTGHIQEIRKSDGHARRQYLESNAEAIVFETYALLTSLKTHATYQALMAARARKRSETDENEAKLFEIITRDTPPEIKDSREEIGQLTESLVRELRIIAELPGRATMPLTKKRRDAKAAKLTCAQLLEAIEPLAELLHPAVAMPAVSEMACAPDDLDLDPYLRVLRWFLEDGEQLHGIAFPYEVSANNFPGKLPAAALSKLLDAAWDALKPGKMQALTPKATSSTFVAVTDRRIITANPRELLHCGELGATYPLDDVEGVHPRTDNTDHVCPVIGVTTKRSDIRWMFPARADQTSIDDLATMIDDLVAAVTESASGHAETRTAIASSATETASS</sequence>
<keyword evidence="2" id="KW-1133">Transmembrane helix</keyword>
<organism evidence="3 4">
    <name type="scientific">Arachnia propionica</name>
    <dbReference type="NCBI Taxonomy" id="1750"/>
    <lineage>
        <taxon>Bacteria</taxon>
        <taxon>Bacillati</taxon>
        <taxon>Actinomycetota</taxon>
        <taxon>Actinomycetes</taxon>
        <taxon>Propionibacteriales</taxon>
        <taxon>Propionibacteriaceae</taxon>
        <taxon>Arachnia</taxon>
    </lineage>
</organism>
<dbReference type="AlphaFoldDB" id="A0A448MWC7"/>
<keyword evidence="2" id="KW-0472">Membrane</keyword>
<protein>
    <submittedName>
        <fullName evidence="3">Uncharacterized protein</fullName>
    </submittedName>
</protein>
<evidence type="ECO:0000313" key="4">
    <source>
        <dbReference type="Proteomes" id="UP000273044"/>
    </source>
</evidence>
<dbReference type="EMBL" id="LR134406">
    <property type="protein sequence ID" value="VEH69426.1"/>
    <property type="molecule type" value="Genomic_DNA"/>
</dbReference>
<gene>
    <name evidence="3" type="ORF">NCTC12967_00695</name>
</gene>
<keyword evidence="2" id="KW-0812">Transmembrane</keyword>
<dbReference type="Proteomes" id="UP000273044">
    <property type="component" value="Chromosome"/>
</dbReference>
<feature type="transmembrane region" description="Helical" evidence="2">
    <location>
        <begin position="139"/>
        <end position="162"/>
    </location>
</feature>
<accession>A0A448MWC7</accession>
<evidence type="ECO:0000256" key="2">
    <source>
        <dbReference type="SAM" id="Phobius"/>
    </source>
</evidence>
<reference evidence="3 4" key="1">
    <citation type="submission" date="2018-12" db="EMBL/GenBank/DDBJ databases">
        <authorList>
            <consortium name="Pathogen Informatics"/>
        </authorList>
    </citation>
    <scope>NUCLEOTIDE SEQUENCE [LARGE SCALE GENOMIC DNA]</scope>
    <source>
        <strain evidence="3 4">NCTC12967</strain>
    </source>
</reference>
<dbReference type="GeneID" id="64406180"/>
<name>A0A448MWC7_9ACTN</name>
<feature type="region of interest" description="Disordered" evidence="1">
    <location>
        <begin position="1"/>
        <end position="28"/>
    </location>
</feature>
<dbReference type="RefSeq" id="WP_061787879.1">
    <property type="nucleotide sequence ID" value="NZ_CAJZDL010000068.1"/>
</dbReference>
<keyword evidence="4" id="KW-1185">Reference proteome</keyword>